<protein>
    <recommendedName>
        <fullName evidence="4">Carrier domain-containing protein</fullName>
    </recommendedName>
</protein>
<dbReference type="Pfam" id="PF00501">
    <property type="entry name" value="AMP-binding"/>
    <property type="match status" value="1"/>
</dbReference>
<evidence type="ECO:0000313" key="7">
    <source>
        <dbReference type="Proteomes" id="UP000472727"/>
    </source>
</evidence>
<dbReference type="PROSITE" id="PS00455">
    <property type="entry name" value="AMP_BINDING"/>
    <property type="match status" value="1"/>
</dbReference>
<dbReference type="NCBIfam" id="TIGR01746">
    <property type="entry name" value="Thioester-redct"/>
    <property type="match status" value="1"/>
</dbReference>
<keyword evidence="2" id="KW-0597">Phosphoprotein</keyword>
<dbReference type="EMBL" id="JAABOE010000023">
    <property type="protein sequence ID" value="KAF3184716.1"/>
    <property type="molecule type" value="Genomic_DNA"/>
</dbReference>
<dbReference type="Pfam" id="PF07993">
    <property type="entry name" value="NAD_binding_4"/>
    <property type="match status" value="1"/>
</dbReference>
<dbReference type="CDD" id="cd05930">
    <property type="entry name" value="A_NRPS"/>
    <property type="match status" value="1"/>
</dbReference>
<dbReference type="InterPro" id="IPR009081">
    <property type="entry name" value="PP-bd_ACP"/>
</dbReference>
<organism evidence="5 8">
    <name type="scientific">Orbilia oligospora</name>
    <name type="common">Nematode-trapping fungus</name>
    <name type="synonym">Arthrobotrys oligospora</name>
    <dbReference type="NCBI Taxonomy" id="2813651"/>
    <lineage>
        <taxon>Eukaryota</taxon>
        <taxon>Fungi</taxon>
        <taxon>Dikarya</taxon>
        <taxon>Ascomycota</taxon>
        <taxon>Pezizomycotina</taxon>
        <taxon>Orbiliomycetes</taxon>
        <taxon>Orbiliales</taxon>
        <taxon>Orbiliaceae</taxon>
        <taxon>Orbilia</taxon>
    </lineage>
</organism>
<dbReference type="InterPro" id="IPR000873">
    <property type="entry name" value="AMP-dep_synth/lig_dom"/>
</dbReference>
<dbReference type="SUPFAM" id="SSF47336">
    <property type="entry name" value="ACP-like"/>
    <property type="match status" value="1"/>
</dbReference>
<sequence>MARFQRSDDPNPILPSCGIIALFLHQVESFPSRLAFTDATEDTTVTYMELLEKVKKLARELRSKGPIPLESPIAILAAKGLDHIIAQLATIFVGGTCVPLDPSISDEQIKLRLEDAQPLYLVTDAENQNRHLGDFPTITVAHHLLNWPPTPDETCLPTTTFAGARSHIFYTSGTTGRPKGVEILAQGLYRVRHCSNIRPGDLVGHVTNPTFDVSTIDIWGTLTSGATIVNFNKGVLSSPFTFSEALQKKKSRVNWIFVTTSLLNIMAFSCPEAFSAVDILMTGGEAANATAMKLVLGSSGPPKKLINAYGPTECTIMSTYHEVTLQEAASGSVKIGSPVVGTDLYVLDDSLNPTPKGSIGELCVGGSCLALGYLNRPDATKKAFVSVRGLTKDNEPIRLYRTGDLVRYDGSGRILEYVGRKDNQIKIHGFRVELEGVEAAITNNCSISMAAVLKIPPPESDPGVSSFLLAFIVLKSGAKEGNLTEISKKLSQVLPWYSMPRLRVLDKFPLNNNGKVDRKILMEMYLKSIESAFTADSDENSGNTKTPTIRKLEAIWRETLAHPPSSIKPTDNYFALGGTSLQSATLILKIRKQFGVAISTDTLYGNPTLSAMAEYLDNGSGRDIDTKAAMQSDALLSENLRSLDGPIPDWRAAGEGVVLVTGATGFLGAYLVQALLRMPEVKKVHCLVRAKDATHALSRMKVAFSQYGISFTKQDQALMVAKLNLIPGDLGEQNLGLSGRAFDELARSCATIFHFGAIVNYVQPYSAHRAANTIGTLNIIRLAVTGRPKTVHYSSSLVVYGPTGLLKRPMSLSEDEPIDSYLDGLMYDIGYAQSQWVAEQLLWKSIKNGVPITIYRPGFVMGHSKTGLGNPNDFMGRFFVSCIKMGTYPLLPRQRKEFIPVDHCIRDILHISSSNANLGKAYAIKPLNLSESIDWNSTFKLLNRCGNFKLKGLLFSDWITSQPPETWDKRLLPLMPLLTEKVYGGKTRWEVYEDMAEYKTNNTRSALKDSKNPEGCSPLTKGLLKLYLKGWFKQTENSQLMDLLTSASMEPHC</sequence>
<dbReference type="InterPro" id="IPR036291">
    <property type="entry name" value="NAD(P)-bd_dom_sf"/>
</dbReference>
<evidence type="ECO:0000256" key="2">
    <source>
        <dbReference type="ARBA" id="ARBA00022553"/>
    </source>
</evidence>
<dbReference type="SUPFAM" id="SSF51735">
    <property type="entry name" value="NAD(P)-binding Rossmann-fold domains"/>
    <property type="match status" value="1"/>
</dbReference>
<comment type="similarity">
    <text evidence="3">Belongs to the NRP synthetase family.</text>
</comment>
<proteinExistence type="inferred from homology"/>
<dbReference type="Gene3D" id="3.40.50.980">
    <property type="match status" value="2"/>
</dbReference>
<dbReference type="SMART" id="SM00823">
    <property type="entry name" value="PKS_PP"/>
    <property type="match status" value="1"/>
</dbReference>
<name>A0A7C8PZF8_ORBOL</name>
<dbReference type="InterPro" id="IPR036736">
    <property type="entry name" value="ACP-like_sf"/>
</dbReference>
<dbReference type="AlphaFoldDB" id="A0A7C8PZF8"/>
<dbReference type="GO" id="GO:0031177">
    <property type="term" value="F:phosphopantetheine binding"/>
    <property type="evidence" value="ECO:0007669"/>
    <property type="project" value="InterPro"/>
</dbReference>
<dbReference type="Proteomes" id="UP000479691">
    <property type="component" value="Unassembled WGS sequence"/>
</dbReference>
<dbReference type="Gene3D" id="2.30.38.10">
    <property type="entry name" value="Luciferase, Domain 3"/>
    <property type="match status" value="1"/>
</dbReference>
<reference evidence="7 8" key="1">
    <citation type="submission" date="2019-06" db="EMBL/GenBank/DDBJ databases">
        <authorList>
            <person name="Palmer J.M."/>
        </authorList>
    </citation>
    <scope>NUCLEOTIDE SEQUENCE [LARGE SCALE GENOMIC DNA]</scope>
    <source>
        <strain evidence="6 7">TWF106</strain>
        <strain evidence="5 8">TWF788</strain>
    </source>
</reference>
<dbReference type="InterPro" id="IPR020845">
    <property type="entry name" value="AMP-binding_CS"/>
</dbReference>
<dbReference type="Gene3D" id="3.40.50.720">
    <property type="entry name" value="NAD(P)-binding Rossmann-like Domain"/>
    <property type="match status" value="1"/>
</dbReference>
<evidence type="ECO:0000313" key="6">
    <source>
        <dbReference type="EMBL" id="KAF3208326.1"/>
    </source>
</evidence>
<dbReference type="PROSITE" id="PS50075">
    <property type="entry name" value="CARRIER"/>
    <property type="match status" value="1"/>
</dbReference>
<dbReference type="EMBL" id="WIWS01000093">
    <property type="protein sequence ID" value="KAF3208326.1"/>
    <property type="molecule type" value="Genomic_DNA"/>
</dbReference>
<evidence type="ECO:0000256" key="1">
    <source>
        <dbReference type="ARBA" id="ARBA00022450"/>
    </source>
</evidence>
<dbReference type="InterPro" id="IPR010080">
    <property type="entry name" value="Thioester_reductase-like_dom"/>
</dbReference>
<dbReference type="PANTHER" id="PTHR44845:SF6">
    <property type="entry name" value="BETA-ALANINE-ACTIVATING ENZYME"/>
    <property type="match status" value="1"/>
</dbReference>
<evidence type="ECO:0000259" key="4">
    <source>
        <dbReference type="PROSITE" id="PS50075"/>
    </source>
</evidence>
<dbReference type="SUPFAM" id="SSF56801">
    <property type="entry name" value="Acetyl-CoA synthetase-like"/>
    <property type="match status" value="1"/>
</dbReference>
<gene>
    <name evidence="6" type="ORF">TWF106_011429</name>
    <name evidence="5" type="ORF">TWF788_004964</name>
</gene>
<dbReference type="Gene3D" id="3.30.300.30">
    <property type="match status" value="1"/>
</dbReference>
<dbReference type="InterPro" id="IPR020806">
    <property type="entry name" value="PKS_PP-bd"/>
</dbReference>
<accession>A0A7C8PZF8</accession>
<feature type="domain" description="Carrier" evidence="4">
    <location>
        <begin position="543"/>
        <end position="620"/>
    </location>
</feature>
<dbReference type="Gene3D" id="1.10.1200.10">
    <property type="entry name" value="ACP-like"/>
    <property type="match status" value="1"/>
</dbReference>
<dbReference type="PANTHER" id="PTHR44845">
    <property type="entry name" value="CARRIER DOMAIN-CONTAINING PROTEIN"/>
    <property type="match status" value="1"/>
</dbReference>
<comment type="caution">
    <text evidence="5">The sequence shown here is derived from an EMBL/GenBank/DDBJ whole genome shotgun (WGS) entry which is preliminary data.</text>
</comment>
<keyword evidence="1" id="KW-0596">Phosphopantetheine</keyword>
<dbReference type="CDD" id="cd05235">
    <property type="entry name" value="SDR_e1"/>
    <property type="match status" value="1"/>
</dbReference>
<evidence type="ECO:0000256" key="3">
    <source>
        <dbReference type="ARBA" id="ARBA00029454"/>
    </source>
</evidence>
<dbReference type="Proteomes" id="UP000472727">
    <property type="component" value="Unassembled WGS sequence"/>
</dbReference>
<evidence type="ECO:0000313" key="8">
    <source>
        <dbReference type="Proteomes" id="UP000479691"/>
    </source>
</evidence>
<evidence type="ECO:0000313" key="5">
    <source>
        <dbReference type="EMBL" id="KAF3184716.1"/>
    </source>
</evidence>
<dbReference type="InterPro" id="IPR045851">
    <property type="entry name" value="AMP-bd_C_sf"/>
</dbReference>
<dbReference type="InterPro" id="IPR013120">
    <property type="entry name" value="FAR_NAD-bd"/>
</dbReference>
<dbReference type="Pfam" id="PF00550">
    <property type="entry name" value="PP-binding"/>
    <property type="match status" value="1"/>
</dbReference>